<dbReference type="Proteomes" id="UP001176883">
    <property type="component" value="Unassembled WGS sequence"/>
</dbReference>
<dbReference type="EMBL" id="JAUOEK010000154">
    <property type="protein sequence ID" value="MDO5971383.1"/>
    <property type="molecule type" value="Genomic_DNA"/>
</dbReference>
<evidence type="ECO:0008006" key="3">
    <source>
        <dbReference type="Google" id="ProtNLM"/>
    </source>
</evidence>
<evidence type="ECO:0000313" key="2">
    <source>
        <dbReference type="Proteomes" id="UP001176883"/>
    </source>
</evidence>
<keyword evidence="2" id="KW-1185">Reference proteome</keyword>
<evidence type="ECO:0000313" key="1">
    <source>
        <dbReference type="EMBL" id="MDO5971383.1"/>
    </source>
</evidence>
<proteinExistence type="predicted"/>
<reference evidence="1" key="1">
    <citation type="submission" date="2023-07" db="EMBL/GenBank/DDBJ databases">
        <title>Two novel species in the genus Flavivirga.</title>
        <authorList>
            <person name="Kwon K."/>
        </authorList>
    </citation>
    <scope>NUCLEOTIDE SEQUENCE</scope>
    <source>
        <strain evidence="1">KCTC 52353</strain>
    </source>
</reference>
<dbReference type="RefSeq" id="WP_303279099.1">
    <property type="nucleotide sequence ID" value="NZ_JAUOEK010000154.1"/>
</dbReference>
<protein>
    <recommendedName>
        <fullName evidence="3">Peptidase M20</fullName>
    </recommendedName>
</protein>
<accession>A0ABT8WDZ2</accession>
<dbReference type="Gene3D" id="3.40.630.10">
    <property type="entry name" value="Zn peptidases"/>
    <property type="match status" value="1"/>
</dbReference>
<dbReference type="PROSITE" id="PS51257">
    <property type="entry name" value="PROKAR_LIPOPROTEIN"/>
    <property type="match status" value="1"/>
</dbReference>
<dbReference type="SUPFAM" id="SSF53187">
    <property type="entry name" value="Zn-dependent exopeptidases"/>
    <property type="match status" value="1"/>
</dbReference>
<gene>
    <name evidence="1" type="ORF">Q4Q35_16375</name>
</gene>
<name>A0ABT8WDZ2_9FLAO</name>
<comment type="caution">
    <text evidence="1">The sequence shown here is derived from an EMBL/GenBank/DDBJ whole genome shotgun (WGS) entry which is preliminary data.</text>
</comment>
<organism evidence="1 2">
    <name type="scientific">Flavivirga aquimarina</name>
    <dbReference type="NCBI Taxonomy" id="2027862"/>
    <lineage>
        <taxon>Bacteria</taxon>
        <taxon>Pseudomonadati</taxon>
        <taxon>Bacteroidota</taxon>
        <taxon>Flavobacteriia</taxon>
        <taxon>Flavobacteriales</taxon>
        <taxon>Flavobacteriaceae</taxon>
        <taxon>Flavivirga</taxon>
    </lineage>
</organism>
<sequence length="94" mass="10581">MKIQIKLFSIGLLLCTVISCKEFEKNNSHQEIEKYTNEIFDSLVNIKRDLHMNPELSGNEIRTSKIVADYLLGLGLEVKTDVSGNTVIGNIGRE</sequence>